<dbReference type="InterPro" id="IPR036291">
    <property type="entry name" value="NAD(P)-bd_dom_sf"/>
</dbReference>
<feature type="domain" description="NAD-dependent epimerase/dehydratase" evidence="2">
    <location>
        <begin position="3"/>
        <end position="237"/>
    </location>
</feature>
<comment type="caution">
    <text evidence="3">The sequence shown here is derived from an EMBL/GenBank/DDBJ whole genome shotgun (WGS) entry which is preliminary data.</text>
</comment>
<dbReference type="Gene3D" id="3.90.25.10">
    <property type="entry name" value="UDP-galactose 4-epimerase, domain 1"/>
    <property type="match status" value="1"/>
</dbReference>
<dbReference type="EMBL" id="LCNV01000024">
    <property type="protein sequence ID" value="KKU63443.1"/>
    <property type="molecule type" value="Genomic_DNA"/>
</dbReference>
<comment type="similarity">
    <text evidence="1">Belongs to the NAD(P)-dependent epimerase/dehydratase family.</text>
</comment>
<protein>
    <submittedName>
        <fullName evidence="3">NAD-dependent epimerase/dehydratase</fullName>
    </submittedName>
</protein>
<gene>
    <name evidence="3" type="ORF">UX87_C0024G0012</name>
</gene>
<dbReference type="PANTHER" id="PTHR43000">
    <property type="entry name" value="DTDP-D-GLUCOSE 4,6-DEHYDRATASE-RELATED"/>
    <property type="match status" value="1"/>
</dbReference>
<dbReference type="Proteomes" id="UP000034364">
    <property type="component" value="Unassembled WGS sequence"/>
</dbReference>
<evidence type="ECO:0000259" key="2">
    <source>
        <dbReference type="Pfam" id="PF01370"/>
    </source>
</evidence>
<evidence type="ECO:0000313" key="3">
    <source>
        <dbReference type="EMBL" id="KKU63443.1"/>
    </source>
</evidence>
<sequence>MNILITGGAGFIGSHIQDRLISLGHTVGIIDNLRSGRNTRLHPKSEFFKSDIRSVEEMAAIFNRFKPVAVFHLAAQNEVPYSMDHPEEDLEINIKGTINLLEAARPFKSKFIYSNTGGALYGEVPETSLPVTEDYPISRPTSYYGVSKGAAEKYIQLYGEIFGMPWVSLRYANVYGPRQDGNREAGIVAIFTQKLLARQTPKINGDGQHTRDYVYVGDVVDANLLALDYPQNDYFNISTGTRVSNLEVFNTLESVLKTGIKVKFGPPRPGDPLHNALSPAKAEKLLGWIPKTSFSDGVRQTVEYYQSEK</sequence>
<evidence type="ECO:0000256" key="1">
    <source>
        <dbReference type="ARBA" id="ARBA00007637"/>
    </source>
</evidence>
<dbReference type="SUPFAM" id="SSF51735">
    <property type="entry name" value="NAD(P)-binding Rossmann-fold domains"/>
    <property type="match status" value="1"/>
</dbReference>
<dbReference type="AlphaFoldDB" id="A0A0G1UBD9"/>
<organism evidence="3 4">
    <name type="scientific">Candidatus Amesbacteria bacterium GW2011_GWA1_47_16</name>
    <dbReference type="NCBI Taxonomy" id="1618353"/>
    <lineage>
        <taxon>Bacteria</taxon>
        <taxon>Candidatus Amesiibacteriota</taxon>
    </lineage>
</organism>
<dbReference type="Pfam" id="PF01370">
    <property type="entry name" value="Epimerase"/>
    <property type="match status" value="1"/>
</dbReference>
<evidence type="ECO:0000313" key="4">
    <source>
        <dbReference type="Proteomes" id="UP000034364"/>
    </source>
</evidence>
<dbReference type="PATRIC" id="fig|1618353.3.peg.782"/>
<name>A0A0G1UBD9_9BACT</name>
<accession>A0A0G1UBD9</accession>
<proteinExistence type="inferred from homology"/>
<reference evidence="3 4" key="1">
    <citation type="journal article" date="2015" name="Nature">
        <title>rRNA introns, odd ribosomes, and small enigmatic genomes across a large radiation of phyla.</title>
        <authorList>
            <person name="Brown C.T."/>
            <person name="Hug L.A."/>
            <person name="Thomas B.C."/>
            <person name="Sharon I."/>
            <person name="Castelle C.J."/>
            <person name="Singh A."/>
            <person name="Wilkins M.J."/>
            <person name="Williams K.H."/>
            <person name="Banfield J.F."/>
        </authorList>
    </citation>
    <scope>NUCLEOTIDE SEQUENCE [LARGE SCALE GENOMIC DNA]</scope>
</reference>
<dbReference type="InterPro" id="IPR001509">
    <property type="entry name" value="Epimerase_deHydtase"/>
</dbReference>
<dbReference type="Gene3D" id="3.40.50.720">
    <property type="entry name" value="NAD(P)-binding Rossmann-like Domain"/>
    <property type="match status" value="1"/>
</dbReference>